<keyword evidence="2" id="KW-1185">Reference proteome</keyword>
<evidence type="ECO:0000313" key="1">
    <source>
        <dbReference type="EMBL" id="CAI5773497.1"/>
    </source>
</evidence>
<proteinExistence type="predicted"/>
<sequence length="50" mass="5586">MHGAKSKGLFWHCLPESKFMKRTCLAVRSSRGPSCATSSVIRKILDDFNS</sequence>
<accession>A0AA35P6I1</accession>
<name>A0AA35P6I1_9SAUR</name>
<protein>
    <submittedName>
        <fullName evidence="1">Uncharacterized protein</fullName>
    </submittedName>
</protein>
<evidence type="ECO:0000313" key="2">
    <source>
        <dbReference type="Proteomes" id="UP001178461"/>
    </source>
</evidence>
<organism evidence="1 2">
    <name type="scientific">Podarcis lilfordi</name>
    <name type="common">Lilford's wall lizard</name>
    <dbReference type="NCBI Taxonomy" id="74358"/>
    <lineage>
        <taxon>Eukaryota</taxon>
        <taxon>Metazoa</taxon>
        <taxon>Chordata</taxon>
        <taxon>Craniata</taxon>
        <taxon>Vertebrata</taxon>
        <taxon>Euteleostomi</taxon>
        <taxon>Lepidosauria</taxon>
        <taxon>Squamata</taxon>
        <taxon>Bifurcata</taxon>
        <taxon>Unidentata</taxon>
        <taxon>Episquamata</taxon>
        <taxon>Laterata</taxon>
        <taxon>Lacertibaenia</taxon>
        <taxon>Lacertidae</taxon>
        <taxon>Podarcis</taxon>
    </lineage>
</organism>
<reference evidence="1" key="1">
    <citation type="submission" date="2022-12" db="EMBL/GenBank/DDBJ databases">
        <authorList>
            <person name="Alioto T."/>
            <person name="Alioto T."/>
            <person name="Gomez Garrido J."/>
        </authorList>
    </citation>
    <scope>NUCLEOTIDE SEQUENCE</scope>
</reference>
<dbReference type="EMBL" id="OX395129">
    <property type="protein sequence ID" value="CAI5773497.1"/>
    <property type="molecule type" value="Genomic_DNA"/>
</dbReference>
<dbReference type="Proteomes" id="UP001178461">
    <property type="component" value="Chromosome 4"/>
</dbReference>
<dbReference type="AlphaFoldDB" id="A0AA35P6I1"/>
<gene>
    <name evidence="1" type="ORF">PODLI_1B021010</name>
</gene>